<dbReference type="SMART" id="SM00513">
    <property type="entry name" value="SAP"/>
    <property type="match status" value="1"/>
</dbReference>
<feature type="domain" description="RRM" evidence="4">
    <location>
        <begin position="443"/>
        <end position="512"/>
    </location>
</feature>
<organism evidence="6">
    <name type="scientific">Tetraselmis sp. GSL018</name>
    <dbReference type="NCBI Taxonomy" id="582737"/>
    <lineage>
        <taxon>Eukaryota</taxon>
        <taxon>Viridiplantae</taxon>
        <taxon>Chlorophyta</taxon>
        <taxon>core chlorophytes</taxon>
        <taxon>Chlorodendrophyceae</taxon>
        <taxon>Chlorodendrales</taxon>
        <taxon>Chlorodendraceae</taxon>
        <taxon>Tetraselmis</taxon>
    </lineage>
</organism>
<feature type="compositionally biased region" description="Basic and acidic residues" evidence="3">
    <location>
        <begin position="53"/>
        <end position="81"/>
    </location>
</feature>
<dbReference type="AlphaFoldDB" id="A0A061RNG8"/>
<dbReference type="SUPFAM" id="SSF68906">
    <property type="entry name" value="SAP domain"/>
    <property type="match status" value="1"/>
</dbReference>
<dbReference type="InterPro" id="IPR012677">
    <property type="entry name" value="Nucleotide-bd_a/b_plait_sf"/>
</dbReference>
<keyword evidence="1 2" id="KW-0694">RNA-binding</keyword>
<dbReference type="PANTHER" id="PTHR10352">
    <property type="entry name" value="EUKARYOTIC TRANSLATION INITIATION FACTOR 3 SUBUNIT G"/>
    <property type="match status" value="1"/>
</dbReference>
<evidence type="ECO:0000313" key="6">
    <source>
        <dbReference type="EMBL" id="JAC74462.1"/>
    </source>
</evidence>
<dbReference type="InterPro" id="IPR003034">
    <property type="entry name" value="SAP_dom"/>
</dbReference>
<feature type="domain" description="RRM" evidence="4">
    <location>
        <begin position="678"/>
        <end position="757"/>
    </location>
</feature>
<dbReference type="SUPFAM" id="SSF54928">
    <property type="entry name" value="RNA-binding domain, RBD"/>
    <property type="match status" value="2"/>
</dbReference>
<protein>
    <submittedName>
        <fullName evidence="6">Uncharacterized protein</fullName>
    </submittedName>
</protein>
<feature type="compositionally biased region" description="Basic and acidic residues" evidence="3">
    <location>
        <begin position="169"/>
        <end position="182"/>
    </location>
</feature>
<feature type="compositionally biased region" description="Basic and acidic residues" evidence="3">
    <location>
        <begin position="582"/>
        <end position="606"/>
    </location>
</feature>
<dbReference type="Gene3D" id="3.30.70.330">
    <property type="match status" value="3"/>
</dbReference>
<feature type="region of interest" description="Disordered" evidence="3">
    <location>
        <begin position="40"/>
        <end position="199"/>
    </location>
</feature>
<dbReference type="EMBL" id="GBEZ01011311">
    <property type="protein sequence ID" value="JAC74462.1"/>
    <property type="molecule type" value="Transcribed_RNA"/>
</dbReference>
<feature type="compositionally biased region" description="Pro residues" evidence="3">
    <location>
        <begin position="188"/>
        <end position="199"/>
    </location>
</feature>
<feature type="compositionally biased region" description="Low complexity" evidence="3">
    <location>
        <begin position="551"/>
        <end position="569"/>
    </location>
</feature>
<gene>
    <name evidence="6" type="ORF">TSPGSL018_25872</name>
</gene>
<evidence type="ECO:0000259" key="5">
    <source>
        <dbReference type="PROSITE" id="PS50800"/>
    </source>
</evidence>
<feature type="compositionally biased region" description="Low complexity" evidence="3">
    <location>
        <begin position="302"/>
        <end position="311"/>
    </location>
</feature>
<name>A0A061RNG8_9CHLO</name>
<dbReference type="SMART" id="SM00360">
    <property type="entry name" value="RRM"/>
    <property type="match status" value="2"/>
</dbReference>
<dbReference type="GO" id="GO:0003723">
    <property type="term" value="F:RNA binding"/>
    <property type="evidence" value="ECO:0007669"/>
    <property type="project" value="UniProtKB-UniRule"/>
</dbReference>
<dbReference type="InterPro" id="IPR000504">
    <property type="entry name" value="RRM_dom"/>
</dbReference>
<feature type="region of interest" description="Disordered" evidence="3">
    <location>
        <begin position="288"/>
        <end position="393"/>
    </location>
</feature>
<feature type="region of interest" description="Disordered" evidence="3">
    <location>
        <begin position="532"/>
        <end position="636"/>
    </location>
</feature>
<feature type="compositionally biased region" description="Polar residues" evidence="3">
    <location>
        <begin position="334"/>
        <end position="343"/>
    </location>
</feature>
<proteinExistence type="predicted"/>
<dbReference type="Pfam" id="PF02037">
    <property type="entry name" value="SAP"/>
    <property type="match status" value="1"/>
</dbReference>
<sequence length="862" mass="89086">MSPNKPLSKWTVAELKEELKSRGLDIKGLKADLLARLQEALENDAAPEEQAPETEHKSEEAGGNQVEDKGETAQDSDKPDKASALVEEEAAVDADAVPPAVPAPEGESEGAGNTAASDEKQDDVTAMAVDANAGGASEPGKASEAAEAPAVEATEQPAGEAAVTCVDPPKADAEKKPDEAEKSSLPAAPAPIAPPKFAPVKPPTVATPVLASVVGTDKPGKSLAELGLEEWLLMDIPEAWRPLPLIQVNNVAEGVSEEDIRSLITGAGVELKSVAIETEGTRNAYLRLLPPPKADTEPKSGDAAAADAETAVADKAEETVTEPPQDAPAKDATMSETAAQASQDAAPEPEKAEDAPAAEEEKQDGEAAPDAAKTGDATQAPAAPEAKPDPQPAVVHKTFSHDEYYNDPDKVATNVSAKINALELELSGRKISTEACSRNGELVTLFIGNLPDELNNEEALASELSKYGSLERCIVITSPDGTSKGYGIAEWTLPSSALKVYNELEEISKEMRKGIPYHQALAARARILGSKTNADTEVKPEAMDEDKEAAPETAAEQEAAAAEDGAPAGAEGGEAEAMDGVAEEKDAAGEDESKPAGEPAESKAEDTEMAQTEAEEVKETAGEAAEDSGEPPAGSAFSAEAATIAAVPGLLAVGKRPFVKPLRAEWNRSSSPASFFSKNLYIANLSPGFQNENILRQEFSIFGPVRECHIAKNKATGFTKGFAFIEFVHSASATAAFKTLDDVNTPMGKLAVAFSNPCKTVQRKKTGGNLSPPAPARLPAMHGRLPAMGGRFSMGSGPVPGGRGFLGPMPGRGMPGRGGMPMGMGPRPVGLNDGPHGLSAAAACCDGAEAAGDDDAAEADGP</sequence>
<accession>A0A061RNG8</accession>
<dbReference type="PROSITE" id="PS50800">
    <property type="entry name" value="SAP"/>
    <property type="match status" value="1"/>
</dbReference>
<dbReference type="Gene3D" id="1.10.720.30">
    <property type="entry name" value="SAP domain"/>
    <property type="match status" value="1"/>
</dbReference>
<reference evidence="6" key="1">
    <citation type="submission" date="2014-05" db="EMBL/GenBank/DDBJ databases">
        <title>The transcriptome of the halophilic microalga Tetraselmis sp. GSL018 isolated from the Great Salt Lake, Utah.</title>
        <authorList>
            <person name="Jinkerson R.E."/>
            <person name="D'Adamo S."/>
            <person name="Posewitz M.C."/>
        </authorList>
    </citation>
    <scope>NUCLEOTIDE SEQUENCE</scope>
    <source>
        <strain evidence="6">GSL018</strain>
    </source>
</reference>
<feature type="compositionally biased region" description="Acidic residues" evidence="3">
    <location>
        <begin position="41"/>
        <end position="52"/>
    </location>
</feature>
<dbReference type="CDD" id="cd00590">
    <property type="entry name" value="RRM_SF"/>
    <property type="match status" value="2"/>
</dbReference>
<feature type="compositionally biased region" description="Low complexity" evidence="3">
    <location>
        <begin position="133"/>
        <end position="158"/>
    </location>
</feature>
<dbReference type="PROSITE" id="PS50102">
    <property type="entry name" value="RRM"/>
    <property type="match status" value="2"/>
</dbReference>
<dbReference type="InterPro" id="IPR035979">
    <property type="entry name" value="RBD_domain_sf"/>
</dbReference>
<evidence type="ECO:0000256" key="2">
    <source>
        <dbReference type="PROSITE-ProRule" id="PRU00176"/>
    </source>
</evidence>
<evidence type="ECO:0000259" key="4">
    <source>
        <dbReference type="PROSITE" id="PS50102"/>
    </source>
</evidence>
<dbReference type="InterPro" id="IPR036361">
    <property type="entry name" value="SAP_dom_sf"/>
</dbReference>
<feature type="domain" description="SAP" evidence="5">
    <location>
        <begin position="7"/>
        <end position="41"/>
    </location>
</feature>
<evidence type="ECO:0000256" key="1">
    <source>
        <dbReference type="ARBA" id="ARBA00022884"/>
    </source>
</evidence>
<evidence type="ECO:0000256" key="3">
    <source>
        <dbReference type="SAM" id="MobiDB-lite"/>
    </source>
</evidence>
<dbReference type="Pfam" id="PF00076">
    <property type="entry name" value="RRM_1"/>
    <property type="match status" value="2"/>
</dbReference>